<evidence type="ECO:0000256" key="2">
    <source>
        <dbReference type="ARBA" id="ARBA00008779"/>
    </source>
</evidence>
<comment type="similarity">
    <text evidence="2">Belongs to the sulfatase family.</text>
</comment>
<dbReference type="Proteomes" id="UP000322214">
    <property type="component" value="Chromosome"/>
</dbReference>
<dbReference type="RefSeq" id="WP_075085084.1">
    <property type="nucleotide sequence ID" value="NZ_CP042912.1"/>
</dbReference>
<evidence type="ECO:0000256" key="3">
    <source>
        <dbReference type="ARBA" id="ARBA00022723"/>
    </source>
</evidence>
<dbReference type="CDD" id="cd16030">
    <property type="entry name" value="iduronate-2-sulfatase"/>
    <property type="match status" value="1"/>
</dbReference>
<keyword evidence="6" id="KW-0106">Calcium</keyword>
<organism evidence="9 10">
    <name type="scientific">Mariniblastus fucicola</name>
    <dbReference type="NCBI Taxonomy" id="980251"/>
    <lineage>
        <taxon>Bacteria</taxon>
        <taxon>Pseudomonadati</taxon>
        <taxon>Planctomycetota</taxon>
        <taxon>Planctomycetia</taxon>
        <taxon>Pirellulales</taxon>
        <taxon>Pirellulaceae</taxon>
        <taxon>Mariniblastus</taxon>
    </lineage>
</organism>
<dbReference type="InterPro" id="IPR035874">
    <property type="entry name" value="IDS"/>
</dbReference>
<dbReference type="EC" id="3.1.6.6" evidence="9"/>
<dbReference type="PANTHER" id="PTHR45953">
    <property type="entry name" value="IDURONATE 2-SULFATASE"/>
    <property type="match status" value="1"/>
</dbReference>
<gene>
    <name evidence="9" type="primary">betC_1</name>
    <name evidence="9" type="ORF">MFFC18_08440</name>
</gene>
<evidence type="ECO:0000256" key="5">
    <source>
        <dbReference type="ARBA" id="ARBA00022801"/>
    </source>
</evidence>
<accession>A0A5B9PD88</accession>
<sequence length="537" mass="60773" precursor="true">MITSHRFSLCFLLLVFALLPNVAAAEKPNILFIAIDDLRPELGCYGSPIAVTPSMNKLASQGLLFNRAYCQQAICRPSRASLMTGTRPETTGLFHNYVSLRELQPDVVTLPQHFIANGYEAAYSGKIFHRGDDDQGRSWSYACPKSIKGIKKPVGYALPENIKSRNENFKKMFEKYGEAAKRGLGIGPAYESADVSDETYVDGHNTLRAIEAMKVLAADKSKPFFLAMGYKLPHLNWVAPKKYWDMYDRAKIPMATESESPDGGAAMGLHASFELRVRAGIPKEGPLDEELSRTLKHAYLASVSYVDAQIGILLDVLEEQGLRDDTIIIIWSDHGWHLGDMGVWGKATNYEIATRVPMMIWTPDMQVRGQKTDALVELVDIYPTLCELAGISLPKHLEGKSFVPLLDDPTQKWKDAAFSQYPNPALREWAANPLSVGMRETFFGPLINQVEKKIIKQQGDKWNRELFEEHLMGYTMRTDRYRLVSWRDYRDRDAEPVFVELYDHEADPHETSNVADKYPEITNRLSERLMAQIRKSK</sequence>
<protein>
    <submittedName>
        <fullName evidence="9">Choline-sulfatase</fullName>
        <ecNumber evidence="9">3.1.6.6</ecNumber>
    </submittedName>
</protein>
<comment type="cofactor">
    <cofactor evidence="1">
        <name>Ca(2+)</name>
        <dbReference type="ChEBI" id="CHEBI:29108"/>
    </cofactor>
</comment>
<dbReference type="GO" id="GO:0047753">
    <property type="term" value="F:choline-sulfatase activity"/>
    <property type="evidence" value="ECO:0007669"/>
    <property type="project" value="UniProtKB-EC"/>
</dbReference>
<evidence type="ECO:0000256" key="1">
    <source>
        <dbReference type="ARBA" id="ARBA00001913"/>
    </source>
</evidence>
<dbReference type="PANTHER" id="PTHR45953:SF1">
    <property type="entry name" value="IDURONATE 2-SULFATASE"/>
    <property type="match status" value="1"/>
</dbReference>
<feature type="chain" id="PRO_5022805418" evidence="7">
    <location>
        <begin position="25"/>
        <end position="537"/>
    </location>
</feature>
<dbReference type="KEGG" id="mff:MFFC18_08440"/>
<dbReference type="GO" id="GO:0046872">
    <property type="term" value="F:metal ion binding"/>
    <property type="evidence" value="ECO:0007669"/>
    <property type="project" value="UniProtKB-KW"/>
</dbReference>
<evidence type="ECO:0000259" key="8">
    <source>
        <dbReference type="Pfam" id="PF00884"/>
    </source>
</evidence>
<dbReference type="SUPFAM" id="SSF53649">
    <property type="entry name" value="Alkaline phosphatase-like"/>
    <property type="match status" value="1"/>
</dbReference>
<dbReference type="AlphaFoldDB" id="A0A5B9PD88"/>
<proteinExistence type="inferred from homology"/>
<dbReference type="GO" id="GO:0004423">
    <property type="term" value="F:iduronate-2-sulfatase activity"/>
    <property type="evidence" value="ECO:0007669"/>
    <property type="project" value="InterPro"/>
</dbReference>
<evidence type="ECO:0000256" key="6">
    <source>
        <dbReference type="ARBA" id="ARBA00022837"/>
    </source>
</evidence>
<dbReference type="InterPro" id="IPR000917">
    <property type="entry name" value="Sulfatase_N"/>
</dbReference>
<feature type="domain" description="Sulfatase N-terminal" evidence="8">
    <location>
        <begin position="28"/>
        <end position="391"/>
    </location>
</feature>
<evidence type="ECO:0000313" key="9">
    <source>
        <dbReference type="EMBL" id="QEG20993.1"/>
    </source>
</evidence>
<reference evidence="9 10" key="1">
    <citation type="submission" date="2019-08" db="EMBL/GenBank/DDBJ databases">
        <title>Deep-cultivation of Planctomycetes and their phenomic and genomic characterization uncovers novel biology.</title>
        <authorList>
            <person name="Wiegand S."/>
            <person name="Jogler M."/>
            <person name="Boedeker C."/>
            <person name="Pinto D."/>
            <person name="Vollmers J."/>
            <person name="Rivas-Marin E."/>
            <person name="Kohn T."/>
            <person name="Peeters S.H."/>
            <person name="Heuer A."/>
            <person name="Rast P."/>
            <person name="Oberbeckmann S."/>
            <person name="Bunk B."/>
            <person name="Jeske O."/>
            <person name="Meyerdierks A."/>
            <person name="Storesund J.E."/>
            <person name="Kallscheuer N."/>
            <person name="Luecker S."/>
            <person name="Lage O.M."/>
            <person name="Pohl T."/>
            <person name="Merkel B.J."/>
            <person name="Hornburger P."/>
            <person name="Mueller R.-W."/>
            <person name="Bruemmer F."/>
            <person name="Labrenz M."/>
            <person name="Spormann A.M."/>
            <person name="Op den Camp H."/>
            <person name="Overmann J."/>
            <person name="Amann R."/>
            <person name="Jetten M.S.M."/>
            <person name="Mascher T."/>
            <person name="Medema M.H."/>
            <person name="Devos D.P."/>
            <person name="Kaster A.-K."/>
            <person name="Ovreas L."/>
            <person name="Rohde M."/>
            <person name="Galperin M.Y."/>
            <person name="Jogler C."/>
        </authorList>
    </citation>
    <scope>NUCLEOTIDE SEQUENCE [LARGE SCALE GENOMIC DNA]</scope>
    <source>
        <strain evidence="9 10">FC18</strain>
    </source>
</reference>
<dbReference type="STRING" id="980251.GCA_001642875_02856"/>
<name>A0A5B9PD88_9BACT</name>
<keyword evidence="10" id="KW-1185">Reference proteome</keyword>
<dbReference type="Pfam" id="PF00884">
    <property type="entry name" value="Sulfatase"/>
    <property type="match status" value="1"/>
</dbReference>
<evidence type="ECO:0000256" key="4">
    <source>
        <dbReference type="ARBA" id="ARBA00022729"/>
    </source>
</evidence>
<evidence type="ECO:0000313" key="10">
    <source>
        <dbReference type="Proteomes" id="UP000322214"/>
    </source>
</evidence>
<keyword evidence="4 7" id="KW-0732">Signal</keyword>
<dbReference type="OrthoDB" id="9782218at2"/>
<evidence type="ECO:0000256" key="7">
    <source>
        <dbReference type="SAM" id="SignalP"/>
    </source>
</evidence>
<keyword evidence="3" id="KW-0479">Metal-binding</keyword>
<keyword evidence="5 9" id="KW-0378">Hydrolase</keyword>
<feature type="signal peptide" evidence="7">
    <location>
        <begin position="1"/>
        <end position="24"/>
    </location>
</feature>
<dbReference type="GO" id="GO:0005737">
    <property type="term" value="C:cytoplasm"/>
    <property type="evidence" value="ECO:0007669"/>
    <property type="project" value="TreeGrafter"/>
</dbReference>
<dbReference type="EMBL" id="CP042912">
    <property type="protein sequence ID" value="QEG20993.1"/>
    <property type="molecule type" value="Genomic_DNA"/>
</dbReference>
<dbReference type="Gene3D" id="3.40.720.10">
    <property type="entry name" value="Alkaline Phosphatase, subunit A"/>
    <property type="match status" value="1"/>
</dbReference>
<dbReference type="InterPro" id="IPR017850">
    <property type="entry name" value="Alkaline_phosphatase_core_sf"/>
</dbReference>